<dbReference type="EMBL" id="JANLCJ010000001">
    <property type="protein sequence ID" value="MCS5732478.1"/>
    <property type="molecule type" value="Genomic_DNA"/>
</dbReference>
<dbReference type="Proteomes" id="UP001165586">
    <property type="component" value="Unassembled WGS sequence"/>
</dbReference>
<comment type="caution">
    <text evidence="1">The sequence shown here is derived from an EMBL/GenBank/DDBJ whole genome shotgun (WGS) entry which is preliminary data.</text>
</comment>
<organism evidence="1 2">
    <name type="scientific">Herbiconiux daphne</name>
    <dbReference type="NCBI Taxonomy" id="2970914"/>
    <lineage>
        <taxon>Bacteria</taxon>
        <taxon>Bacillati</taxon>
        <taxon>Actinomycetota</taxon>
        <taxon>Actinomycetes</taxon>
        <taxon>Micrococcales</taxon>
        <taxon>Microbacteriaceae</taxon>
        <taxon>Herbiconiux</taxon>
    </lineage>
</organism>
<proteinExistence type="predicted"/>
<protein>
    <submittedName>
        <fullName evidence="1">Uncharacterized protein</fullName>
    </submittedName>
</protein>
<keyword evidence="2" id="KW-1185">Reference proteome</keyword>
<evidence type="ECO:0000313" key="1">
    <source>
        <dbReference type="EMBL" id="MCS5732478.1"/>
    </source>
</evidence>
<reference evidence="1" key="1">
    <citation type="submission" date="2022-08" db="EMBL/GenBank/DDBJ databases">
        <authorList>
            <person name="Deng Y."/>
            <person name="Han X.-F."/>
            <person name="Zhang Y.-Q."/>
        </authorList>
    </citation>
    <scope>NUCLEOTIDE SEQUENCE</scope>
    <source>
        <strain evidence="1">CPCC 203386</strain>
    </source>
</reference>
<sequence length="83" mass="8713">MTTVVRINQQSYVMDDTVVADTESRILDAVHLGGAFVGIDSSGALARVLVTPATAVSIETAEPIVVGTATDEPPELAFFDFDS</sequence>
<evidence type="ECO:0000313" key="2">
    <source>
        <dbReference type="Proteomes" id="UP001165586"/>
    </source>
</evidence>
<name>A0ABT2GX46_9MICO</name>
<gene>
    <name evidence="1" type="ORF">N1032_01800</name>
</gene>
<dbReference type="RefSeq" id="WP_259537102.1">
    <property type="nucleotide sequence ID" value="NZ_JANLCJ010000001.1"/>
</dbReference>
<accession>A0ABT2GX46</accession>